<dbReference type="PROSITE" id="PS50848">
    <property type="entry name" value="START"/>
    <property type="match status" value="1"/>
</dbReference>
<evidence type="ECO:0000313" key="2">
    <source>
        <dbReference type="EMBL" id="KAE9468087.1"/>
    </source>
</evidence>
<dbReference type="SUPFAM" id="SSF55961">
    <property type="entry name" value="Bet v1-like"/>
    <property type="match status" value="1"/>
</dbReference>
<feature type="non-terminal residue" evidence="2">
    <location>
        <position position="1"/>
    </location>
</feature>
<dbReference type="InterPro" id="IPR002913">
    <property type="entry name" value="START_lipid-bd_dom"/>
</dbReference>
<accession>A0A6A4MTA5</accession>
<comment type="caution">
    <text evidence="2">The sequence shown here is derived from an EMBL/GenBank/DDBJ whole genome shotgun (WGS) entry which is preliminary data.</text>
</comment>
<dbReference type="EMBL" id="QEFC01000001">
    <property type="protein sequence ID" value="KAE9468087.1"/>
    <property type="molecule type" value="Genomic_DNA"/>
</dbReference>
<evidence type="ECO:0000259" key="1">
    <source>
        <dbReference type="PROSITE" id="PS50848"/>
    </source>
</evidence>
<dbReference type="OrthoDB" id="5403181at2759"/>
<keyword evidence="3" id="KW-1185">Reference proteome</keyword>
<dbReference type="GO" id="GO:0005737">
    <property type="term" value="C:cytoplasm"/>
    <property type="evidence" value="ECO:0007669"/>
    <property type="project" value="UniProtKB-ARBA"/>
</dbReference>
<dbReference type="AlphaFoldDB" id="A0A6A4MTA5"/>
<dbReference type="PANTHER" id="PTHR19308">
    <property type="entry name" value="PHOSPHATIDYLCHOLINE TRANSFER PROTEIN"/>
    <property type="match status" value="1"/>
</dbReference>
<dbReference type="InterPro" id="IPR023393">
    <property type="entry name" value="START-like_dom_sf"/>
</dbReference>
<dbReference type="PANTHER" id="PTHR19308:SF13">
    <property type="entry name" value="OS02G0468400 PROTEIN"/>
    <property type="match status" value="1"/>
</dbReference>
<dbReference type="Proteomes" id="UP000428333">
    <property type="component" value="Linkage Group LG01"/>
</dbReference>
<organism evidence="2 3">
    <name type="scientific">Rhododendron williamsianum</name>
    <dbReference type="NCBI Taxonomy" id="262921"/>
    <lineage>
        <taxon>Eukaryota</taxon>
        <taxon>Viridiplantae</taxon>
        <taxon>Streptophyta</taxon>
        <taxon>Embryophyta</taxon>
        <taxon>Tracheophyta</taxon>
        <taxon>Spermatophyta</taxon>
        <taxon>Magnoliopsida</taxon>
        <taxon>eudicotyledons</taxon>
        <taxon>Gunneridae</taxon>
        <taxon>Pentapetalae</taxon>
        <taxon>asterids</taxon>
        <taxon>Ericales</taxon>
        <taxon>Ericaceae</taxon>
        <taxon>Ericoideae</taxon>
        <taxon>Rhodoreae</taxon>
        <taxon>Rhododendron</taxon>
    </lineage>
</organism>
<name>A0A6A4MTA5_9ERIC</name>
<evidence type="ECO:0000313" key="3">
    <source>
        <dbReference type="Proteomes" id="UP000428333"/>
    </source>
</evidence>
<reference evidence="2 3" key="1">
    <citation type="journal article" date="2019" name="Genome Biol. Evol.">
        <title>The Rhododendron genome and chromosomal organization provide insight into shared whole-genome duplications across the heath family (Ericaceae).</title>
        <authorList>
            <person name="Soza V.L."/>
            <person name="Lindsley D."/>
            <person name="Waalkes A."/>
            <person name="Ramage E."/>
            <person name="Patwardhan R.P."/>
            <person name="Burton J.N."/>
            <person name="Adey A."/>
            <person name="Kumar A."/>
            <person name="Qiu R."/>
            <person name="Shendure J."/>
            <person name="Hall B."/>
        </authorList>
    </citation>
    <scope>NUCLEOTIDE SEQUENCE [LARGE SCALE GENOMIC DNA]</scope>
    <source>
        <strain evidence="2">RSF 1966-606</strain>
    </source>
</reference>
<gene>
    <name evidence="2" type="ORF">C3L33_00006</name>
</gene>
<proteinExistence type="predicted"/>
<sequence>MWMGQLHSRGSTPHIDIPTGCKNLVPAGGSFLSTIITRFRSAAAIVVSPASNNNHSLKLKNPTVSPSKDHPHQYNHRVSEAISDLDLRNLIDSLDEKSYELEKWDTVIDRQQNLLAYSAKSCKPKDGPLKYLSVTIFENCSAEKLRNFYMDNEYRKNWDKTLAVHEQLEVDESNGTEIGRIIKKFPLLTAREYILAWRVWEAKDGTFYCFSKDAMNTFAVVSVCPLPFSYTAAVCLLVLHNCEHPLAPRQKKYVRVEFFKSGWRIRKGMTLIPGRNACEIKMVHQEDAGLNAEMAKLAFSKGIWSYVCKMDHALSQYSTVKCLQSSLGVTAVTLIQQVPEELNSLAHISGPAYPENSATNCGQIACEGSERKFLKRPSNKLMAKGLILLGGAFCVSRGHSNLGAKVACAYILTKLTKRGASINQSRQA</sequence>
<dbReference type="GO" id="GO:0008289">
    <property type="term" value="F:lipid binding"/>
    <property type="evidence" value="ECO:0007669"/>
    <property type="project" value="InterPro"/>
</dbReference>
<dbReference type="Gene3D" id="3.30.530.20">
    <property type="match status" value="1"/>
</dbReference>
<feature type="domain" description="START" evidence="1">
    <location>
        <begin position="104"/>
        <end position="319"/>
    </location>
</feature>
<protein>
    <recommendedName>
        <fullName evidence="1">START domain-containing protein</fullName>
    </recommendedName>
</protein>
<dbReference type="InterPro" id="IPR051213">
    <property type="entry name" value="START_lipid_transfer"/>
</dbReference>